<dbReference type="SUPFAM" id="SSF52540">
    <property type="entry name" value="P-loop containing nucleoside triphosphate hydrolases"/>
    <property type="match status" value="1"/>
</dbReference>
<dbReference type="GO" id="GO:0016740">
    <property type="term" value="F:transferase activity"/>
    <property type="evidence" value="ECO:0007669"/>
    <property type="project" value="UniProtKB-KW"/>
</dbReference>
<gene>
    <name evidence="3" type="ORF">B0I32_102205</name>
</gene>
<keyword evidence="3" id="KW-0808">Transferase</keyword>
<keyword evidence="4" id="KW-1185">Reference proteome</keyword>
<dbReference type="EMBL" id="PVNG01000002">
    <property type="protein sequence ID" value="PRX69148.1"/>
    <property type="molecule type" value="Genomic_DNA"/>
</dbReference>
<comment type="caution">
    <text evidence="3">The sequence shown here is derived from an EMBL/GenBank/DDBJ whole genome shotgun (WGS) entry which is preliminary data.</text>
</comment>
<feature type="binding site" evidence="2">
    <location>
        <begin position="19"/>
        <end position="26"/>
    </location>
    <ligand>
        <name>ATP</name>
        <dbReference type="ChEBI" id="CHEBI:30616"/>
    </ligand>
</feature>
<protein>
    <submittedName>
        <fullName evidence="3">Chloramphenicol 3-O phosphotransferase</fullName>
    </submittedName>
</protein>
<dbReference type="AlphaFoldDB" id="A0A2T0N8N0"/>
<sequence length="202" mass="22496">MKSMSFTTPRTGQVLLLNGTSSSGKSSIAEQLLLVLDRPFFHMPVDAINAMRARRRTLELAPDELAATLARTRAGFHRAVAGMAQAGNDLVVDYVLSEQWRLLDCLTVLNGLDVVFIGVHCSEQELTRRERARGDRQPGQAATQLRQVHSYGTYDIECDTTTNSPRDCAWTIKQSLAQLPTPRAFDRLRTEFLSQPPQTPNP</sequence>
<dbReference type="InterPro" id="IPR027417">
    <property type="entry name" value="P-loop_NTPase"/>
</dbReference>
<evidence type="ECO:0000256" key="1">
    <source>
        <dbReference type="PIRSR" id="PIRSR007531-1"/>
    </source>
</evidence>
<evidence type="ECO:0000256" key="2">
    <source>
        <dbReference type="PIRSR" id="PIRSR007531-2"/>
    </source>
</evidence>
<dbReference type="GO" id="GO:0005524">
    <property type="term" value="F:ATP binding"/>
    <property type="evidence" value="ECO:0007669"/>
    <property type="project" value="InterPro"/>
</dbReference>
<reference evidence="3 4" key="1">
    <citation type="submission" date="2018-03" db="EMBL/GenBank/DDBJ databases">
        <title>Genomic Encyclopedia of Type Strains, Phase III (KMG-III): the genomes of soil and plant-associated and newly described type strains.</title>
        <authorList>
            <person name="Whitman W."/>
        </authorList>
    </citation>
    <scope>NUCLEOTIDE SEQUENCE [LARGE SCALE GENOMIC DNA]</scope>
    <source>
        <strain evidence="3 4">CGMCC 4.7104</strain>
    </source>
</reference>
<dbReference type="Pfam" id="PF07931">
    <property type="entry name" value="CPT"/>
    <property type="match status" value="1"/>
</dbReference>
<dbReference type="InterPro" id="IPR012853">
    <property type="entry name" value="CPT"/>
</dbReference>
<evidence type="ECO:0000313" key="3">
    <source>
        <dbReference type="EMBL" id="PRX69148.1"/>
    </source>
</evidence>
<organism evidence="3 4">
    <name type="scientific">Nonomuraea fuscirosea</name>
    <dbReference type="NCBI Taxonomy" id="1291556"/>
    <lineage>
        <taxon>Bacteria</taxon>
        <taxon>Bacillati</taxon>
        <taxon>Actinomycetota</taxon>
        <taxon>Actinomycetes</taxon>
        <taxon>Streptosporangiales</taxon>
        <taxon>Streptosporangiaceae</taxon>
        <taxon>Nonomuraea</taxon>
    </lineage>
</organism>
<proteinExistence type="predicted"/>
<dbReference type="PIRSF" id="PIRSF007531">
    <property type="entry name" value="CPT"/>
    <property type="match status" value="1"/>
</dbReference>
<feature type="active site" evidence="1">
    <location>
        <position position="46"/>
    </location>
</feature>
<accession>A0A2T0N8N0</accession>
<dbReference type="Gene3D" id="3.40.50.300">
    <property type="entry name" value="P-loop containing nucleotide triphosphate hydrolases"/>
    <property type="match status" value="1"/>
</dbReference>
<dbReference type="Proteomes" id="UP000238312">
    <property type="component" value="Unassembled WGS sequence"/>
</dbReference>
<name>A0A2T0N8N0_9ACTN</name>
<evidence type="ECO:0000313" key="4">
    <source>
        <dbReference type="Proteomes" id="UP000238312"/>
    </source>
</evidence>